<feature type="domain" description="Ribonuclease H1 N-terminal" evidence="1">
    <location>
        <begin position="159"/>
        <end position="201"/>
    </location>
</feature>
<organism evidence="2 3">
    <name type="scientific">Ceratodon purpureus</name>
    <name type="common">Fire moss</name>
    <name type="synonym">Dicranum purpureum</name>
    <dbReference type="NCBI Taxonomy" id="3225"/>
    <lineage>
        <taxon>Eukaryota</taxon>
        <taxon>Viridiplantae</taxon>
        <taxon>Streptophyta</taxon>
        <taxon>Embryophyta</taxon>
        <taxon>Bryophyta</taxon>
        <taxon>Bryophytina</taxon>
        <taxon>Bryopsida</taxon>
        <taxon>Dicranidae</taxon>
        <taxon>Pseudoditrichales</taxon>
        <taxon>Ditrichaceae</taxon>
        <taxon>Ceratodon</taxon>
    </lineage>
</organism>
<dbReference type="InterPro" id="IPR009027">
    <property type="entry name" value="Ribosomal_bL9/RNase_H1_N"/>
</dbReference>
<evidence type="ECO:0000313" key="2">
    <source>
        <dbReference type="EMBL" id="KAG0571632.1"/>
    </source>
</evidence>
<name>A0A8T0HLG8_CERPU</name>
<gene>
    <name evidence="2" type="ORF">KC19_VG029100</name>
</gene>
<dbReference type="AlphaFoldDB" id="A0A8T0HLG8"/>
<dbReference type="InterPro" id="IPR011320">
    <property type="entry name" value="RNase_H1_N"/>
</dbReference>
<dbReference type="Pfam" id="PF01693">
    <property type="entry name" value="Cauli_VI"/>
    <property type="match status" value="1"/>
</dbReference>
<dbReference type="InterPro" id="IPR037056">
    <property type="entry name" value="RNase_H1_N_sf"/>
</dbReference>
<accession>A0A8T0HLG8</accession>
<protein>
    <recommendedName>
        <fullName evidence="1">Ribonuclease H1 N-terminal domain-containing protein</fullName>
    </recommendedName>
</protein>
<reference evidence="2" key="1">
    <citation type="submission" date="2020-06" db="EMBL/GenBank/DDBJ databases">
        <title>WGS assembly of Ceratodon purpureus strain R40.</title>
        <authorList>
            <person name="Carey S.B."/>
            <person name="Jenkins J."/>
            <person name="Shu S."/>
            <person name="Lovell J.T."/>
            <person name="Sreedasyam A."/>
            <person name="Maumus F."/>
            <person name="Tiley G.P."/>
            <person name="Fernandez-Pozo N."/>
            <person name="Barry K."/>
            <person name="Chen C."/>
            <person name="Wang M."/>
            <person name="Lipzen A."/>
            <person name="Daum C."/>
            <person name="Saski C.A."/>
            <person name="Payton A.C."/>
            <person name="Mcbreen J.C."/>
            <person name="Conrad R.E."/>
            <person name="Kollar L.M."/>
            <person name="Olsson S."/>
            <person name="Huttunen S."/>
            <person name="Landis J.B."/>
            <person name="Wickett N.J."/>
            <person name="Johnson M.G."/>
            <person name="Rensing S.A."/>
            <person name="Grimwood J."/>
            <person name="Schmutz J."/>
            <person name="Mcdaniel S.F."/>
        </authorList>
    </citation>
    <scope>NUCLEOTIDE SEQUENCE</scope>
    <source>
        <strain evidence="2">R40</strain>
    </source>
</reference>
<dbReference type="Gene3D" id="3.40.970.10">
    <property type="entry name" value="Ribonuclease H1, N-terminal domain"/>
    <property type="match status" value="1"/>
</dbReference>
<comment type="caution">
    <text evidence="2">The sequence shown here is derived from an EMBL/GenBank/DDBJ whole genome shotgun (WGS) entry which is preliminary data.</text>
</comment>
<evidence type="ECO:0000259" key="1">
    <source>
        <dbReference type="Pfam" id="PF01693"/>
    </source>
</evidence>
<evidence type="ECO:0000313" key="3">
    <source>
        <dbReference type="Proteomes" id="UP000822688"/>
    </source>
</evidence>
<keyword evidence="3" id="KW-1185">Reference proteome</keyword>
<dbReference type="Proteomes" id="UP000822688">
    <property type="component" value="Chromosome V"/>
</dbReference>
<dbReference type="SUPFAM" id="SSF55658">
    <property type="entry name" value="L9 N-domain-like"/>
    <property type="match status" value="1"/>
</dbReference>
<sequence length="206" mass="23333">MFVYTLVSFCAIAVHTRSEKQYTRSEKQYTRSEKQANSREFAMDTRATLGDAVWAVLWAVFFLLKQVFVSLLESVDAADARRGRGRIAEGETSGHEGGELREVKRELEHTAGPYCIACATPPKGICPSCNEFWFNPCPAKVAEKVAEAKKSVQGIQRKKFYAARKGTRAGLYTMWKECKEVVKYYPGAEFKGIQKYSDAVRYLEEQ</sequence>
<proteinExistence type="predicted"/>
<dbReference type="EMBL" id="CM026426">
    <property type="protein sequence ID" value="KAG0571632.1"/>
    <property type="molecule type" value="Genomic_DNA"/>
</dbReference>